<protein>
    <submittedName>
        <fullName evidence="2">Coiled-coil domain containing 146</fullName>
    </submittedName>
</protein>
<dbReference type="EMBL" id="JACASE010000013">
    <property type="protein sequence ID" value="KAF6418024.1"/>
    <property type="molecule type" value="Genomic_DNA"/>
</dbReference>
<dbReference type="AlphaFoldDB" id="A0A7J8D443"/>
<evidence type="ECO:0000313" key="2">
    <source>
        <dbReference type="EMBL" id="KAF6418024.1"/>
    </source>
</evidence>
<organism evidence="2 3">
    <name type="scientific">Rousettus aegyptiacus</name>
    <name type="common">Egyptian fruit bat</name>
    <name type="synonym">Pteropus aegyptiacus</name>
    <dbReference type="NCBI Taxonomy" id="9407"/>
    <lineage>
        <taxon>Eukaryota</taxon>
        <taxon>Metazoa</taxon>
        <taxon>Chordata</taxon>
        <taxon>Craniata</taxon>
        <taxon>Vertebrata</taxon>
        <taxon>Euteleostomi</taxon>
        <taxon>Mammalia</taxon>
        <taxon>Eutheria</taxon>
        <taxon>Laurasiatheria</taxon>
        <taxon>Chiroptera</taxon>
        <taxon>Yinpterochiroptera</taxon>
        <taxon>Pteropodoidea</taxon>
        <taxon>Pteropodidae</taxon>
        <taxon>Rousettinae</taxon>
        <taxon>Rousettus</taxon>
    </lineage>
</organism>
<accession>A0A7J8D443</accession>
<reference evidence="2 3" key="1">
    <citation type="journal article" date="2020" name="Nature">
        <title>Six reference-quality genomes reveal evolution of bat adaptations.</title>
        <authorList>
            <person name="Jebb D."/>
            <person name="Huang Z."/>
            <person name="Pippel M."/>
            <person name="Hughes G.M."/>
            <person name="Lavrichenko K."/>
            <person name="Devanna P."/>
            <person name="Winkler S."/>
            <person name="Jermiin L.S."/>
            <person name="Skirmuntt E.C."/>
            <person name="Katzourakis A."/>
            <person name="Burkitt-Gray L."/>
            <person name="Ray D.A."/>
            <person name="Sullivan K.A.M."/>
            <person name="Roscito J.G."/>
            <person name="Kirilenko B.M."/>
            <person name="Davalos L.M."/>
            <person name="Corthals A.P."/>
            <person name="Power M.L."/>
            <person name="Jones G."/>
            <person name="Ransome R.D."/>
            <person name="Dechmann D.K.N."/>
            <person name="Locatelli A.G."/>
            <person name="Puechmaille S.J."/>
            <person name="Fedrigo O."/>
            <person name="Jarvis E.D."/>
            <person name="Hiller M."/>
            <person name="Vernes S.C."/>
            <person name="Myers E.W."/>
            <person name="Teeling E.C."/>
        </authorList>
    </citation>
    <scope>NUCLEOTIDE SEQUENCE [LARGE SCALE GENOMIC DNA]</scope>
    <source>
        <strain evidence="2">MRouAeg1</strain>
        <tissue evidence="2">Muscle</tissue>
    </source>
</reference>
<feature type="region of interest" description="Disordered" evidence="1">
    <location>
        <begin position="20"/>
        <end position="44"/>
    </location>
</feature>
<keyword evidence="3" id="KW-1185">Reference proteome</keyword>
<comment type="caution">
    <text evidence="2">The sequence shown here is derived from an EMBL/GenBank/DDBJ whole genome shotgun (WGS) entry which is preliminary data.</text>
</comment>
<name>A0A7J8D443_ROUAE</name>
<proteinExistence type="predicted"/>
<dbReference type="Proteomes" id="UP000593571">
    <property type="component" value="Unassembled WGS sequence"/>
</dbReference>
<gene>
    <name evidence="2" type="ORF">HJG63_002214</name>
</gene>
<evidence type="ECO:0000256" key="1">
    <source>
        <dbReference type="SAM" id="MobiDB-lite"/>
    </source>
</evidence>
<sequence>MRWNYSWPRRRSSYWKRISSMNRSPGSRIGSTAKLKPTSRTHCS</sequence>
<evidence type="ECO:0000313" key="3">
    <source>
        <dbReference type="Proteomes" id="UP000593571"/>
    </source>
</evidence>